<keyword evidence="2 7" id="KW-0813">Transport</keyword>
<keyword evidence="5 7" id="KW-1133">Transmembrane helix</keyword>
<evidence type="ECO:0000256" key="5">
    <source>
        <dbReference type="ARBA" id="ARBA00022989"/>
    </source>
</evidence>
<dbReference type="EMBL" id="FNPC01000008">
    <property type="protein sequence ID" value="SDY68721.1"/>
    <property type="molecule type" value="Genomic_DNA"/>
</dbReference>
<feature type="transmembrane region" description="Helical" evidence="7">
    <location>
        <begin position="36"/>
        <end position="61"/>
    </location>
</feature>
<accession>A0A1H3LWA9</accession>
<feature type="transmembrane region" description="Helical" evidence="7">
    <location>
        <begin position="131"/>
        <end position="153"/>
    </location>
</feature>
<dbReference type="InterPro" id="IPR035906">
    <property type="entry name" value="MetI-like_sf"/>
</dbReference>
<keyword evidence="3" id="KW-1003">Cell membrane</keyword>
<evidence type="ECO:0000256" key="4">
    <source>
        <dbReference type="ARBA" id="ARBA00022692"/>
    </source>
</evidence>
<reference evidence="10" key="1">
    <citation type="submission" date="2016-10" db="EMBL/GenBank/DDBJ databases">
        <authorList>
            <person name="Varghese N."/>
            <person name="Submissions S."/>
        </authorList>
    </citation>
    <scope>NUCLEOTIDE SEQUENCE [LARGE SCALE GENOMIC DNA]</scope>
    <source>
        <strain evidence="10">DC30,IBRC 10041,KCTC 4046</strain>
    </source>
</reference>
<gene>
    <name evidence="9" type="ORF">SAMN05216564_10834</name>
</gene>
<dbReference type="PROSITE" id="PS50928">
    <property type="entry name" value="ABC_TM1"/>
    <property type="match status" value="1"/>
</dbReference>
<dbReference type="PANTHER" id="PTHR43005">
    <property type="entry name" value="BLR7065 PROTEIN"/>
    <property type="match status" value="1"/>
</dbReference>
<evidence type="ECO:0000313" key="9">
    <source>
        <dbReference type="EMBL" id="SDY68721.1"/>
    </source>
</evidence>
<keyword evidence="6 7" id="KW-0472">Membrane</keyword>
<evidence type="ECO:0000256" key="6">
    <source>
        <dbReference type="ARBA" id="ARBA00023136"/>
    </source>
</evidence>
<comment type="similarity">
    <text evidence="7">Belongs to the binding-protein-dependent transport system permease family.</text>
</comment>
<feature type="transmembrane region" description="Helical" evidence="7">
    <location>
        <begin position="98"/>
        <end position="119"/>
    </location>
</feature>
<feature type="transmembrane region" description="Helical" evidence="7">
    <location>
        <begin position="289"/>
        <end position="312"/>
    </location>
</feature>
<dbReference type="GO" id="GO:0055085">
    <property type="term" value="P:transmembrane transport"/>
    <property type="evidence" value="ECO:0007669"/>
    <property type="project" value="InterPro"/>
</dbReference>
<dbReference type="SUPFAM" id="SSF161098">
    <property type="entry name" value="MetI-like"/>
    <property type="match status" value="1"/>
</dbReference>
<evidence type="ECO:0000256" key="7">
    <source>
        <dbReference type="RuleBase" id="RU363032"/>
    </source>
</evidence>
<proteinExistence type="inferred from homology"/>
<evidence type="ECO:0000256" key="1">
    <source>
        <dbReference type="ARBA" id="ARBA00004651"/>
    </source>
</evidence>
<evidence type="ECO:0000256" key="3">
    <source>
        <dbReference type="ARBA" id="ARBA00022475"/>
    </source>
</evidence>
<dbReference type="OrthoDB" id="45815at2157"/>
<keyword evidence="4 7" id="KW-0812">Transmembrane</keyword>
<feature type="domain" description="ABC transmembrane type-1" evidence="8">
    <location>
        <begin position="94"/>
        <end position="310"/>
    </location>
</feature>
<dbReference type="Gene3D" id="1.10.3720.10">
    <property type="entry name" value="MetI-like"/>
    <property type="match status" value="1"/>
</dbReference>
<evidence type="ECO:0000259" key="8">
    <source>
        <dbReference type="PROSITE" id="PS50928"/>
    </source>
</evidence>
<feature type="transmembrane region" description="Helical" evidence="7">
    <location>
        <begin position="243"/>
        <end position="269"/>
    </location>
</feature>
<name>A0A1H3LWA9_9EURY</name>
<evidence type="ECO:0000256" key="2">
    <source>
        <dbReference type="ARBA" id="ARBA00022448"/>
    </source>
</evidence>
<sequence>MASENLLDSVRAGFGRSSSREDGEIGPIREFINDHFMFFVLTPPLLVLGTLVLLPSSYLLWSSVHEARTWGPDVFVGLENYIAIFQDPMFYLSLRHSVMYVIGSVSLAFVLGLTAALAINQVASKRIRSTFTVLILLAWAVPLVVTGLIWRFMLHSDYGIVNALLVQLGIVTEQIGFVTDPTLAFLSVVVVDAWARAPFATILLLAGLQTIPEDLYEAARVDGANFFQKFRDITIPHLKPQAAIALVIMCMFAFRTFSVVFALTGGGPANSTRVLATYIYQAGINQGDVGYAAALSVLMIAMTMVFITFYVLQVQEDALDTA</sequence>
<comment type="subcellular location">
    <subcellularLocation>
        <location evidence="1 7">Cell membrane</location>
        <topology evidence="1 7">Multi-pass membrane protein</topology>
    </subcellularLocation>
</comment>
<evidence type="ECO:0000313" key="10">
    <source>
        <dbReference type="Proteomes" id="UP000199079"/>
    </source>
</evidence>
<keyword evidence="10" id="KW-1185">Reference proteome</keyword>
<dbReference type="AlphaFoldDB" id="A0A1H3LWA9"/>
<protein>
    <submittedName>
        <fullName evidence="9">Maltose ABC transporter membrane protein /trehalose ABC transporter membrane protein /sucrose ABC transporter membrane protein /palatinose ABC transporter membrane protein</fullName>
    </submittedName>
</protein>
<dbReference type="Pfam" id="PF00528">
    <property type="entry name" value="BPD_transp_1"/>
    <property type="match status" value="1"/>
</dbReference>
<organism evidence="9 10">
    <name type="scientific">Halopenitus persicus</name>
    <dbReference type="NCBI Taxonomy" id="1048396"/>
    <lineage>
        <taxon>Archaea</taxon>
        <taxon>Methanobacteriati</taxon>
        <taxon>Methanobacteriota</taxon>
        <taxon>Stenosarchaea group</taxon>
        <taxon>Halobacteria</taxon>
        <taxon>Halobacteriales</taxon>
        <taxon>Haloferacaceae</taxon>
        <taxon>Halopenitus</taxon>
    </lineage>
</organism>
<dbReference type="PANTHER" id="PTHR43005:SF1">
    <property type="entry name" value="SPERMIDINE_PUTRESCINE TRANSPORT SYSTEM PERMEASE PROTEIN"/>
    <property type="match status" value="1"/>
</dbReference>
<dbReference type="InterPro" id="IPR000515">
    <property type="entry name" value="MetI-like"/>
</dbReference>
<dbReference type="GO" id="GO:0005886">
    <property type="term" value="C:plasma membrane"/>
    <property type="evidence" value="ECO:0007669"/>
    <property type="project" value="UniProtKB-SubCell"/>
</dbReference>
<dbReference type="RefSeq" id="WP_092733922.1">
    <property type="nucleotide sequence ID" value="NZ_FNPC01000008.1"/>
</dbReference>
<dbReference type="Proteomes" id="UP000199079">
    <property type="component" value="Unassembled WGS sequence"/>
</dbReference>
<dbReference type="CDD" id="cd06261">
    <property type="entry name" value="TM_PBP2"/>
    <property type="match status" value="1"/>
</dbReference>